<dbReference type="GO" id="GO:0046872">
    <property type="term" value="F:metal ion binding"/>
    <property type="evidence" value="ECO:0007669"/>
    <property type="project" value="InterPro"/>
</dbReference>
<sequence length="375" mass="40823">MIARIGASPWSQWNLAVTGINASPENPGPGCAVARCLSEASGFRGRVLGLGYETLDAGLYQPDDCAGGYLLPYPASGSQALLERLDDILSCERIDAIIPSLDAELPNFIDLEPTLARRGVRMLLPSRAQLRRRDKDRLPALCAQAGVATPRVRPISDLRFFERCTKPEEGGWTWPLVVKGVFYDAFVVHDPEEAAERFRQIADAWGYPVLVQEHVAGEEVNLTALGDGSGALIGPVMMRKQAVTDKGKAWAGVAIDDSDLLAAGERLMRTLAWRGPLELELLRDAAGTLHLIEINPRFPAWVYLSHGVGRNLPVALLALLHGTAAANLPLAEPRPGVTFIRHARDLIVEMDDLVSVTMTGATRRQSAEPRHRLIA</sequence>
<evidence type="ECO:0000259" key="2">
    <source>
        <dbReference type="PROSITE" id="PS50975"/>
    </source>
</evidence>
<dbReference type="PROSITE" id="PS50975">
    <property type="entry name" value="ATP_GRASP"/>
    <property type="match status" value="1"/>
</dbReference>
<dbReference type="RefSeq" id="WP_155450138.1">
    <property type="nucleotide sequence ID" value="NZ_WNKT01000020.1"/>
</dbReference>
<keyword evidence="1" id="KW-0067">ATP-binding</keyword>
<protein>
    <submittedName>
        <fullName evidence="3">Carbamoyl-phosphate-synthetase</fullName>
    </submittedName>
</protein>
<dbReference type="GO" id="GO:0005524">
    <property type="term" value="F:ATP binding"/>
    <property type="evidence" value="ECO:0007669"/>
    <property type="project" value="UniProtKB-UniRule"/>
</dbReference>
<dbReference type="Gene3D" id="3.30.470.20">
    <property type="entry name" value="ATP-grasp fold, B domain"/>
    <property type="match status" value="1"/>
</dbReference>
<evidence type="ECO:0000313" key="3">
    <source>
        <dbReference type="EMBL" id="MTW21554.1"/>
    </source>
</evidence>
<evidence type="ECO:0000313" key="4">
    <source>
        <dbReference type="Proteomes" id="UP000434044"/>
    </source>
</evidence>
<dbReference type="OrthoDB" id="5420347at2"/>
<dbReference type="EMBL" id="WNKT01000020">
    <property type="protein sequence ID" value="MTW21554.1"/>
    <property type="molecule type" value="Genomic_DNA"/>
</dbReference>
<dbReference type="SUPFAM" id="SSF56059">
    <property type="entry name" value="Glutathione synthetase ATP-binding domain-like"/>
    <property type="match status" value="1"/>
</dbReference>
<feature type="domain" description="ATP-grasp" evidence="2">
    <location>
        <begin position="139"/>
        <end position="321"/>
    </location>
</feature>
<comment type="caution">
    <text evidence="3">The sequence shown here is derived from an EMBL/GenBank/DDBJ whole genome shotgun (WGS) entry which is preliminary data.</text>
</comment>
<reference evidence="3 4" key="1">
    <citation type="submission" date="2019-11" db="EMBL/GenBank/DDBJ databases">
        <title>Whole-genome sequence of the anaerobic purple sulfur bacterium Allochromatium palmeri DSM 15591.</title>
        <authorList>
            <person name="Kyndt J.A."/>
            <person name="Meyer T.E."/>
        </authorList>
    </citation>
    <scope>NUCLEOTIDE SEQUENCE [LARGE SCALE GENOMIC DNA]</scope>
    <source>
        <strain evidence="3 4">DSM 15591</strain>
    </source>
</reference>
<dbReference type="AlphaFoldDB" id="A0A6N8EGQ9"/>
<keyword evidence="4" id="KW-1185">Reference proteome</keyword>
<dbReference type="Gene3D" id="3.40.50.20">
    <property type="match status" value="1"/>
</dbReference>
<dbReference type="Proteomes" id="UP000434044">
    <property type="component" value="Unassembled WGS sequence"/>
</dbReference>
<gene>
    <name evidence="3" type="ORF">GJ668_10685</name>
</gene>
<organism evidence="3 4">
    <name type="scientific">Allochromatium palmeri</name>
    <dbReference type="NCBI Taxonomy" id="231048"/>
    <lineage>
        <taxon>Bacteria</taxon>
        <taxon>Pseudomonadati</taxon>
        <taxon>Pseudomonadota</taxon>
        <taxon>Gammaproteobacteria</taxon>
        <taxon>Chromatiales</taxon>
        <taxon>Chromatiaceae</taxon>
        <taxon>Allochromatium</taxon>
    </lineage>
</organism>
<evidence type="ECO:0000256" key="1">
    <source>
        <dbReference type="PROSITE-ProRule" id="PRU00409"/>
    </source>
</evidence>
<dbReference type="Pfam" id="PF15632">
    <property type="entry name" value="ATPgrasp_Ter"/>
    <property type="match status" value="1"/>
</dbReference>
<keyword evidence="1" id="KW-0547">Nucleotide-binding</keyword>
<dbReference type="InterPro" id="IPR011761">
    <property type="entry name" value="ATP-grasp"/>
</dbReference>
<accession>A0A6N8EGQ9</accession>
<name>A0A6N8EGQ9_9GAMM</name>
<proteinExistence type="predicted"/>